<evidence type="ECO:0000313" key="2">
    <source>
        <dbReference type="EMBL" id="NDY96049.1"/>
    </source>
</evidence>
<reference evidence="2 3" key="1">
    <citation type="submission" date="2020-02" db="EMBL/GenBank/DDBJ databases">
        <authorList>
            <person name="Zhang X.-Y."/>
        </authorList>
    </citation>
    <scope>NUCLEOTIDE SEQUENCE [LARGE SCALE GENOMIC DNA]</scope>
    <source>
        <strain evidence="2 3">C33</strain>
    </source>
</reference>
<sequence length="90" mass="9866">MFDEAADAVVALGNQLADANPDADPWALADGLIAGAVHYWLYAHQPQDVPNEDDMLSASERIEELARQVMQSAEESEYLHSPRDRDVGNA</sequence>
<name>A0A845VFP8_9GAMM</name>
<dbReference type="AlphaFoldDB" id="A0A845VFP8"/>
<feature type="region of interest" description="Disordered" evidence="1">
    <location>
        <begin position="69"/>
        <end position="90"/>
    </location>
</feature>
<evidence type="ECO:0000256" key="1">
    <source>
        <dbReference type="SAM" id="MobiDB-lite"/>
    </source>
</evidence>
<organism evidence="2 3">
    <name type="scientific">Wenzhouxiangella limi</name>
    <dbReference type="NCBI Taxonomy" id="2707351"/>
    <lineage>
        <taxon>Bacteria</taxon>
        <taxon>Pseudomonadati</taxon>
        <taxon>Pseudomonadota</taxon>
        <taxon>Gammaproteobacteria</taxon>
        <taxon>Chromatiales</taxon>
        <taxon>Wenzhouxiangellaceae</taxon>
        <taxon>Wenzhouxiangella</taxon>
    </lineage>
</organism>
<feature type="compositionally biased region" description="Basic and acidic residues" evidence="1">
    <location>
        <begin position="77"/>
        <end position="90"/>
    </location>
</feature>
<evidence type="ECO:0000313" key="3">
    <source>
        <dbReference type="Proteomes" id="UP000484885"/>
    </source>
</evidence>
<dbReference type="EMBL" id="JAAGSC010000041">
    <property type="protein sequence ID" value="NDY96049.1"/>
    <property type="molecule type" value="Genomic_DNA"/>
</dbReference>
<dbReference type="Proteomes" id="UP000484885">
    <property type="component" value="Unassembled WGS sequence"/>
</dbReference>
<accession>A0A845VFP8</accession>
<protein>
    <submittedName>
        <fullName evidence="2">Uncharacterized protein</fullName>
    </submittedName>
</protein>
<keyword evidence="3" id="KW-1185">Reference proteome</keyword>
<proteinExistence type="predicted"/>
<comment type="caution">
    <text evidence="2">The sequence shown here is derived from an EMBL/GenBank/DDBJ whole genome shotgun (WGS) entry which is preliminary data.</text>
</comment>
<gene>
    <name evidence="2" type="ORF">G3I74_09930</name>
</gene>